<comment type="caution">
    <text evidence="2">The sequence shown here is derived from an EMBL/GenBank/DDBJ whole genome shotgun (WGS) entry which is preliminary data.</text>
</comment>
<accession>A0A8S4S0C1</accession>
<evidence type="ECO:0000313" key="3">
    <source>
        <dbReference type="Proteomes" id="UP000838756"/>
    </source>
</evidence>
<evidence type="ECO:0000256" key="1">
    <source>
        <dbReference type="SAM" id="MobiDB-lite"/>
    </source>
</evidence>
<sequence length="97" mass="10332">MIIARGSSRKQEIEKRYLKKSKGTAGGYLKRACLELRRDECVCGWEHPGGRGGGWGEGYRSPLGACAAAAGAGGVGPRDYTQCHPRSPQLAARRATA</sequence>
<feature type="region of interest" description="Disordered" evidence="1">
    <location>
        <begin position="74"/>
        <end position="97"/>
    </location>
</feature>
<name>A0A8S4S0C1_9NEOP</name>
<protein>
    <submittedName>
        <fullName evidence="2">Jg14409 protein</fullName>
    </submittedName>
</protein>
<reference evidence="2" key="1">
    <citation type="submission" date="2022-03" db="EMBL/GenBank/DDBJ databases">
        <authorList>
            <person name="Lindestad O."/>
        </authorList>
    </citation>
    <scope>NUCLEOTIDE SEQUENCE</scope>
</reference>
<dbReference type="AlphaFoldDB" id="A0A8S4S0C1"/>
<dbReference type="Proteomes" id="UP000838756">
    <property type="component" value="Unassembled WGS sequence"/>
</dbReference>
<dbReference type="EMBL" id="CAKXAJ010025717">
    <property type="protein sequence ID" value="CAH2243113.1"/>
    <property type="molecule type" value="Genomic_DNA"/>
</dbReference>
<organism evidence="2 3">
    <name type="scientific">Pararge aegeria aegeria</name>
    <dbReference type="NCBI Taxonomy" id="348720"/>
    <lineage>
        <taxon>Eukaryota</taxon>
        <taxon>Metazoa</taxon>
        <taxon>Ecdysozoa</taxon>
        <taxon>Arthropoda</taxon>
        <taxon>Hexapoda</taxon>
        <taxon>Insecta</taxon>
        <taxon>Pterygota</taxon>
        <taxon>Neoptera</taxon>
        <taxon>Endopterygota</taxon>
        <taxon>Lepidoptera</taxon>
        <taxon>Glossata</taxon>
        <taxon>Ditrysia</taxon>
        <taxon>Papilionoidea</taxon>
        <taxon>Nymphalidae</taxon>
        <taxon>Satyrinae</taxon>
        <taxon>Satyrini</taxon>
        <taxon>Parargina</taxon>
        <taxon>Pararge</taxon>
    </lineage>
</organism>
<evidence type="ECO:0000313" key="2">
    <source>
        <dbReference type="EMBL" id="CAH2243113.1"/>
    </source>
</evidence>
<keyword evidence="3" id="KW-1185">Reference proteome</keyword>
<proteinExistence type="predicted"/>
<gene>
    <name evidence="2" type="primary">jg14409</name>
    <name evidence="2" type="ORF">PAEG_LOCUS19317</name>
</gene>